<evidence type="ECO:0000256" key="1">
    <source>
        <dbReference type="ARBA" id="ARBA00008023"/>
    </source>
</evidence>
<gene>
    <name evidence="3" type="ORF">GC093_33360</name>
</gene>
<dbReference type="GO" id="GO:0005737">
    <property type="term" value="C:cytoplasm"/>
    <property type="evidence" value="ECO:0007669"/>
    <property type="project" value="TreeGrafter"/>
</dbReference>
<dbReference type="InterPro" id="IPR029001">
    <property type="entry name" value="ITPase-like_fam"/>
</dbReference>
<dbReference type="GO" id="GO:0009143">
    <property type="term" value="P:nucleoside triphosphate catabolic process"/>
    <property type="evidence" value="ECO:0007669"/>
    <property type="project" value="InterPro"/>
</dbReference>
<dbReference type="Pfam" id="PF01725">
    <property type="entry name" value="Ham1p_like"/>
    <property type="match status" value="1"/>
</dbReference>
<dbReference type="GO" id="GO:0047429">
    <property type="term" value="F:nucleoside triphosphate diphosphatase activity"/>
    <property type="evidence" value="ECO:0007669"/>
    <property type="project" value="InterPro"/>
</dbReference>
<evidence type="ECO:0000313" key="3">
    <source>
        <dbReference type="EMBL" id="NOU98083.1"/>
    </source>
</evidence>
<dbReference type="EMBL" id="WHOD01000128">
    <property type="protein sequence ID" value="NOU98083.1"/>
    <property type="molecule type" value="Genomic_DNA"/>
</dbReference>
<dbReference type="InterPro" id="IPR002637">
    <property type="entry name" value="RdgB/HAM1"/>
</dbReference>
<organism evidence="3 4">
    <name type="scientific">Paenibacillus foliorum</name>
    <dbReference type="NCBI Taxonomy" id="2654974"/>
    <lineage>
        <taxon>Bacteria</taxon>
        <taxon>Bacillati</taxon>
        <taxon>Bacillota</taxon>
        <taxon>Bacilli</taxon>
        <taxon>Bacillales</taxon>
        <taxon>Paenibacillaceae</taxon>
        <taxon>Paenibacillus</taxon>
    </lineage>
</organism>
<dbReference type="SUPFAM" id="SSF52972">
    <property type="entry name" value="ITPase-like"/>
    <property type="match status" value="1"/>
</dbReference>
<keyword evidence="2" id="KW-0378">Hydrolase</keyword>
<reference evidence="3" key="1">
    <citation type="submission" date="2019-10" db="EMBL/GenBank/DDBJ databases">
        <title>Description of Paenibacillus glebae sp. nov.</title>
        <authorList>
            <person name="Carlier A."/>
            <person name="Qi S."/>
        </authorList>
    </citation>
    <scope>NUCLEOTIDE SEQUENCE</scope>
    <source>
        <strain evidence="3">LMG 31456</strain>
    </source>
</reference>
<dbReference type="AlphaFoldDB" id="A0A972GXG2"/>
<name>A0A972GXG2_9BACL</name>
<proteinExistence type="inferred from homology"/>
<dbReference type="Proteomes" id="UP000641588">
    <property type="component" value="Unassembled WGS sequence"/>
</dbReference>
<comment type="caution">
    <text evidence="3">The sequence shown here is derived from an EMBL/GenBank/DDBJ whole genome shotgun (WGS) entry which is preliminary data.</text>
</comment>
<dbReference type="RefSeq" id="WP_171656333.1">
    <property type="nucleotide sequence ID" value="NZ_WHOD01000128.1"/>
</dbReference>
<evidence type="ECO:0000313" key="4">
    <source>
        <dbReference type="Proteomes" id="UP000641588"/>
    </source>
</evidence>
<keyword evidence="4" id="KW-1185">Reference proteome</keyword>
<accession>A0A972GXG2</accession>
<evidence type="ECO:0008006" key="5">
    <source>
        <dbReference type="Google" id="ProtNLM"/>
    </source>
</evidence>
<dbReference type="PANTHER" id="PTHR11067:SF9">
    <property type="entry name" value="INOSINE TRIPHOSPHATE PYROPHOSPHATASE"/>
    <property type="match status" value="1"/>
</dbReference>
<protein>
    <recommendedName>
        <fullName evidence="5">Non-canonical purine NTP pyrophosphatase</fullName>
    </recommendedName>
</protein>
<comment type="similarity">
    <text evidence="1">Belongs to the HAM1 NTPase family.</text>
</comment>
<dbReference type="PANTHER" id="PTHR11067">
    <property type="entry name" value="INOSINE TRIPHOSPHATE PYROPHOSPHATASE/HAM1 PROTEIN"/>
    <property type="match status" value="1"/>
</dbReference>
<sequence length="189" mass="21586">MEIIYATSNAVKFEIATTVLRETNMTLKQSNIDVPEIQSMKVEDIARFSSIWARDKLGSSVIVTDVGLYINALNGFPGPFVKFANYWLTAEDVIKLLEDKEDRTVYIKECLAFCEIDSEPLIFQKQIKGTITKEIRSENGSLMDKLVIPENDSLLLDIPSNEFISFWVKHSAFNPFKEWIQTGKTFDKC</sequence>
<dbReference type="Gene3D" id="3.90.950.10">
    <property type="match status" value="1"/>
</dbReference>
<evidence type="ECO:0000256" key="2">
    <source>
        <dbReference type="ARBA" id="ARBA00022801"/>
    </source>
</evidence>